<proteinExistence type="predicted"/>
<reference evidence="1 2" key="1">
    <citation type="submission" date="2020-02" db="EMBL/GenBank/DDBJ databases">
        <title>Paraburkholderia simonii sp. nov. and Paraburkholderia youngii sp. nov. Brazilian and Mexican Mimosa-associated rhizobia.</title>
        <authorList>
            <person name="Mavima L."/>
            <person name="Beukes C.W."/>
            <person name="Chan W.Y."/>
            <person name="Palmer M."/>
            <person name="De Meyer S.E."/>
            <person name="James E.K."/>
            <person name="Venter S.N."/>
            <person name="Steenkamp E.T."/>
        </authorList>
    </citation>
    <scope>NUCLEOTIDE SEQUENCE [LARGE SCALE GENOMIC DNA]</scope>
    <source>
        <strain evidence="1 2">JPY169</strain>
    </source>
</reference>
<evidence type="ECO:0000313" key="1">
    <source>
        <dbReference type="EMBL" id="NUY05532.1"/>
    </source>
</evidence>
<dbReference type="RefSeq" id="WP_176112062.1">
    <property type="nucleotide sequence ID" value="NZ_JAALDK010000003.1"/>
</dbReference>
<dbReference type="AlphaFoldDB" id="A0A7Y6K763"/>
<sequence length="121" mass="13299">MKEEGPSSSTNFRKQAIFTLTEEGKKLLVTNERQPFPSKLYGAFCYGKAKLTKVLNWDDPMKLGGAVVTTVTYAYELTDVPKWAENKQLQTSFPALGNDVTGKGKANLGVSLTDGHWQPAT</sequence>
<gene>
    <name evidence="1" type="ORF">G5S42_38885</name>
</gene>
<organism evidence="1 2">
    <name type="scientific">Paraburkholderia youngii</name>
    <dbReference type="NCBI Taxonomy" id="2782701"/>
    <lineage>
        <taxon>Bacteria</taxon>
        <taxon>Pseudomonadati</taxon>
        <taxon>Pseudomonadota</taxon>
        <taxon>Betaproteobacteria</taxon>
        <taxon>Burkholderiales</taxon>
        <taxon>Burkholderiaceae</taxon>
        <taxon>Paraburkholderia</taxon>
    </lineage>
</organism>
<name>A0A7Y6K763_9BURK</name>
<evidence type="ECO:0000313" key="2">
    <source>
        <dbReference type="Proteomes" id="UP000594380"/>
    </source>
</evidence>
<comment type="caution">
    <text evidence="1">The sequence shown here is derived from an EMBL/GenBank/DDBJ whole genome shotgun (WGS) entry which is preliminary data.</text>
</comment>
<dbReference type="Proteomes" id="UP000594380">
    <property type="component" value="Unassembled WGS sequence"/>
</dbReference>
<dbReference type="EMBL" id="JAALDK010000003">
    <property type="protein sequence ID" value="NUY05532.1"/>
    <property type="molecule type" value="Genomic_DNA"/>
</dbReference>
<dbReference type="GeneID" id="301106321"/>
<protein>
    <submittedName>
        <fullName evidence="1">Uncharacterized protein</fullName>
    </submittedName>
</protein>
<accession>A0A7Y6K763</accession>